<comment type="caution">
    <text evidence="2">The sequence shown here is derived from an EMBL/GenBank/DDBJ whole genome shotgun (WGS) entry which is preliminary data.</text>
</comment>
<name>A0ABT8RX79_9BURK</name>
<protein>
    <submittedName>
        <fullName evidence="2">Wzy polymerase domain-containing protein</fullName>
    </submittedName>
</protein>
<dbReference type="EMBL" id="JAUKVY010000002">
    <property type="protein sequence ID" value="MDO1531250.1"/>
    <property type="molecule type" value="Genomic_DNA"/>
</dbReference>
<feature type="domain" description="Virulence factor membrane-bound polymerase C-terminal" evidence="1">
    <location>
        <begin position="3"/>
        <end position="97"/>
    </location>
</feature>
<dbReference type="Pfam" id="PF11846">
    <property type="entry name" value="Wzy_C_2"/>
    <property type="match status" value="1"/>
</dbReference>
<evidence type="ECO:0000313" key="3">
    <source>
        <dbReference type="Proteomes" id="UP001169027"/>
    </source>
</evidence>
<keyword evidence="3" id="KW-1185">Reference proteome</keyword>
<gene>
    <name evidence="2" type="ORF">Q2T77_03030</name>
</gene>
<evidence type="ECO:0000259" key="1">
    <source>
        <dbReference type="Pfam" id="PF11846"/>
    </source>
</evidence>
<proteinExistence type="predicted"/>
<dbReference type="Proteomes" id="UP001169027">
    <property type="component" value="Unassembled WGS sequence"/>
</dbReference>
<sequence length="115" mass="12533">MARDQRLPAYRDHPLDQAQRSLLFEAPVAFARLTLTPVDPANAAEMHALAQRVLHYSPEPSVIVKLIDSAVLLGEADEAAAQAARFKAAFPHQYGRWLAGLPLADDAPEQPQPAT</sequence>
<accession>A0ABT8RX79</accession>
<dbReference type="InterPro" id="IPR021797">
    <property type="entry name" value="Wzy_C_2"/>
</dbReference>
<organism evidence="2 3">
    <name type="scientific">Variovorax ginsengisoli</name>
    <dbReference type="NCBI Taxonomy" id="363844"/>
    <lineage>
        <taxon>Bacteria</taxon>
        <taxon>Pseudomonadati</taxon>
        <taxon>Pseudomonadota</taxon>
        <taxon>Betaproteobacteria</taxon>
        <taxon>Burkholderiales</taxon>
        <taxon>Comamonadaceae</taxon>
        <taxon>Variovorax</taxon>
    </lineage>
</organism>
<reference evidence="2" key="1">
    <citation type="submission" date="2023-06" db="EMBL/GenBank/DDBJ databases">
        <authorList>
            <person name="Jiang Y."/>
            <person name="Liu Q."/>
        </authorList>
    </citation>
    <scope>NUCLEOTIDE SEQUENCE</scope>
    <source>
        <strain evidence="2">CGMCC 1.12090</strain>
    </source>
</reference>
<evidence type="ECO:0000313" key="2">
    <source>
        <dbReference type="EMBL" id="MDO1531250.1"/>
    </source>
</evidence>